<evidence type="ECO:0000259" key="2">
    <source>
        <dbReference type="Pfam" id="PF13439"/>
    </source>
</evidence>
<reference evidence="3 4" key="1">
    <citation type="submission" date="2020-12" db="EMBL/GenBank/DDBJ databases">
        <title>Sphingomonas sp.</title>
        <authorList>
            <person name="Kim M.K."/>
        </authorList>
    </citation>
    <scope>NUCLEOTIDE SEQUENCE [LARGE SCALE GENOMIC DNA]</scope>
    <source>
        <strain evidence="3 4">BT552</strain>
    </source>
</reference>
<protein>
    <submittedName>
        <fullName evidence="3">Glycosyltransferase family 4 protein</fullName>
    </submittedName>
</protein>
<dbReference type="InterPro" id="IPR050194">
    <property type="entry name" value="Glycosyltransferase_grp1"/>
</dbReference>
<dbReference type="PANTHER" id="PTHR45947">
    <property type="entry name" value="SULFOQUINOVOSYL TRANSFERASE SQD2"/>
    <property type="match status" value="1"/>
</dbReference>
<dbReference type="Proteomes" id="UP000763641">
    <property type="component" value="Unassembled WGS sequence"/>
</dbReference>
<sequence>MRILMTADAIGGVWQYATDLAEALTPLGVETLLAVLGPSPDDEQRAQVAAIAGVTLVDTGLPLDWLCDGPAPMIAAGRAIAALARRERVDLVQANMPTLAAGGDLSQPVVAVAHGCIGTWWRAAHGEVPGDRYAWLDAMNRVGLQAADVVVAPSASHADAVTRHHTLEVAPLVVHNGRAPLPLPTGIPPADALFTAGRLWDLVKETPMLDRVAARLPVSFRAAGAVMGPHGERADIAYLKALGRLGPDGLARELAARPIFVSAARFEPFGLAVLEAAQAGCPLILSNIDTFRELWTGAALLVEEDEDAYVAAIARVRGDAGLRAHLSEAARLRAQRYTPAATAGAMAALYAGLVTPSAKVAA</sequence>
<feature type="domain" description="Glycosyltransferase subfamily 4-like N-terminal" evidence="2">
    <location>
        <begin position="10"/>
        <end position="177"/>
    </location>
</feature>
<proteinExistence type="predicted"/>
<dbReference type="SUPFAM" id="SSF53756">
    <property type="entry name" value="UDP-Glycosyltransferase/glycogen phosphorylase"/>
    <property type="match status" value="1"/>
</dbReference>
<accession>A0ABS2D8S1</accession>
<evidence type="ECO:0000313" key="3">
    <source>
        <dbReference type="EMBL" id="MBM6576511.1"/>
    </source>
</evidence>
<dbReference type="Gene3D" id="3.40.50.2000">
    <property type="entry name" value="Glycogen Phosphorylase B"/>
    <property type="match status" value="2"/>
</dbReference>
<dbReference type="CDD" id="cd03801">
    <property type="entry name" value="GT4_PimA-like"/>
    <property type="match status" value="1"/>
</dbReference>
<organism evidence="3 4">
    <name type="scientific">Sphingomonas longa</name>
    <dbReference type="NCBI Taxonomy" id="2778730"/>
    <lineage>
        <taxon>Bacteria</taxon>
        <taxon>Pseudomonadati</taxon>
        <taxon>Pseudomonadota</taxon>
        <taxon>Alphaproteobacteria</taxon>
        <taxon>Sphingomonadales</taxon>
        <taxon>Sphingomonadaceae</taxon>
        <taxon>Sphingomonas</taxon>
    </lineage>
</organism>
<dbReference type="EMBL" id="JAFEMC010000002">
    <property type="protein sequence ID" value="MBM6576511.1"/>
    <property type="molecule type" value="Genomic_DNA"/>
</dbReference>
<evidence type="ECO:0000259" key="1">
    <source>
        <dbReference type="Pfam" id="PF00534"/>
    </source>
</evidence>
<dbReference type="PANTHER" id="PTHR45947:SF3">
    <property type="entry name" value="SULFOQUINOVOSYL TRANSFERASE SQD2"/>
    <property type="match status" value="1"/>
</dbReference>
<evidence type="ECO:0000313" key="4">
    <source>
        <dbReference type="Proteomes" id="UP000763641"/>
    </source>
</evidence>
<dbReference type="Pfam" id="PF13439">
    <property type="entry name" value="Glyco_transf_4"/>
    <property type="match status" value="1"/>
</dbReference>
<dbReference type="Pfam" id="PF00534">
    <property type="entry name" value="Glycos_transf_1"/>
    <property type="match status" value="1"/>
</dbReference>
<feature type="domain" description="Glycosyl transferase family 1" evidence="1">
    <location>
        <begin position="242"/>
        <end position="332"/>
    </location>
</feature>
<keyword evidence="4" id="KW-1185">Reference proteome</keyword>
<gene>
    <name evidence="3" type="ORF">ILT43_09005</name>
</gene>
<dbReference type="InterPro" id="IPR001296">
    <property type="entry name" value="Glyco_trans_1"/>
</dbReference>
<dbReference type="InterPro" id="IPR028098">
    <property type="entry name" value="Glyco_trans_4-like_N"/>
</dbReference>
<comment type="caution">
    <text evidence="3">The sequence shown here is derived from an EMBL/GenBank/DDBJ whole genome shotgun (WGS) entry which is preliminary data.</text>
</comment>
<name>A0ABS2D8S1_9SPHN</name>
<dbReference type="RefSeq" id="WP_204198619.1">
    <property type="nucleotide sequence ID" value="NZ_JAFEMC010000002.1"/>
</dbReference>